<reference evidence="5" key="1">
    <citation type="submission" date="2018-09" db="EMBL/GenBank/DDBJ databases">
        <authorList>
            <person name="Tuo L."/>
        </authorList>
    </citation>
    <scope>NUCLEOTIDE SEQUENCE [LARGE SCALE GENOMIC DNA]</scope>
    <source>
        <strain evidence="5">M2BS4Y-1</strain>
    </source>
</reference>
<dbReference type="Pfam" id="PF00756">
    <property type="entry name" value="Esterase"/>
    <property type="match status" value="1"/>
</dbReference>
<dbReference type="InterPro" id="IPR052558">
    <property type="entry name" value="Siderophore_Hydrolase_D"/>
</dbReference>
<evidence type="ECO:0000313" key="4">
    <source>
        <dbReference type="EMBL" id="RIX98181.1"/>
    </source>
</evidence>
<dbReference type="InterPro" id="IPR000801">
    <property type="entry name" value="Esterase-like"/>
</dbReference>
<dbReference type="GO" id="GO:0016788">
    <property type="term" value="F:hydrolase activity, acting on ester bonds"/>
    <property type="evidence" value="ECO:0007669"/>
    <property type="project" value="TreeGrafter"/>
</dbReference>
<dbReference type="EMBL" id="QYRN01000011">
    <property type="protein sequence ID" value="RIX98181.1"/>
    <property type="molecule type" value="Genomic_DNA"/>
</dbReference>
<evidence type="ECO:0000256" key="3">
    <source>
        <dbReference type="SAM" id="MobiDB-lite"/>
    </source>
</evidence>
<accession>A0A3A1WIP7</accession>
<evidence type="ECO:0000313" key="5">
    <source>
        <dbReference type="Proteomes" id="UP000265750"/>
    </source>
</evidence>
<dbReference type="PANTHER" id="PTHR40841">
    <property type="entry name" value="SIDEROPHORE TRIACETYLFUSARININE C ESTERASE"/>
    <property type="match status" value="1"/>
</dbReference>
<feature type="region of interest" description="Disordered" evidence="3">
    <location>
        <begin position="1"/>
        <end position="29"/>
    </location>
</feature>
<keyword evidence="5" id="KW-1185">Reference proteome</keyword>
<organism evidence="4 5">
    <name type="scientific">Aureimonas flava</name>
    <dbReference type="NCBI Taxonomy" id="2320271"/>
    <lineage>
        <taxon>Bacteria</taxon>
        <taxon>Pseudomonadati</taxon>
        <taxon>Pseudomonadota</taxon>
        <taxon>Alphaproteobacteria</taxon>
        <taxon>Hyphomicrobiales</taxon>
        <taxon>Aurantimonadaceae</taxon>
        <taxon>Aureimonas</taxon>
    </lineage>
</organism>
<dbReference type="InterPro" id="IPR029058">
    <property type="entry name" value="AB_hydrolase_fold"/>
</dbReference>
<name>A0A3A1WIP7_9HYPH</name>
<comment type="similarity">
    <text evidence="1">Belongs to the esterase D family.</text>
</comment>
<dbReference type="Gene3D" id="3.40.50.1820">
    <property type="entry name" value="alpha/beta hydrolase"/>
    <property type="match status" value="1"/>
</dbReference>
<keyword evidence="2 4" id="KW-0378">Hydrolase</keyword>
<dbReference type="Proteomes" id="UP000265750">
    <property type="component" value="Unassembled WGS sequence"/>
</dbReference>
<sequence>MDNRSQHSAFPKPQFSRRPPSPAGGYRASAAERTRVLKYSQTTFHSAGLAQTRFVDLESERGGEPWRVFVHLPLGEAPAGGWPLLVMTDGNAMIATAVDALRVQSSYPAGTNVGPGVIAAIGYPTEDAYDPLRRSFDLSPPPGRSYPPFSEGGPQVLTGGATRFLDFVEGEALPFLDGLVPIDPSRRTLFGHSFGGLFALHALFSGCRAFSRFVAASPTIYWEDAGLLDSERRFVAASRNGELAIHLSAGEHEGATLAPFQYGRDDTEKRLSNARTARTLELTREMAERLSALPHARVSFEVYPGETHMTMLPIAVSRAVRTAFQVHVA</sequence>
<evidence type="ECO:0000256" key="1">
    <source>
        <dbReference type="ARBA" id="ARBA00005622"/>
    </source>
</evidence>
<dbReference type="AlphaFoldDB" id="A0A3A1WIP7"/>
<dbReference type="SUPFAM" id="SSF53474">
    <property type="entry name" value="alpha/beta-Hydrolases"/>
    <property type="match status" value="1"/>
</dbReference>
<evidence type="ECO:0000256" key="2">
    <source>
        <dbReference type="ARBA" id="ARBA00022801"/>
    </source>
</evidence>
<dbReference type="OrthoDB" id="9784036at2"/>
<gene>
    <name evidence="4" type="ORF">D3218_17505</name>
</gene>
<comment type="caution">
    <text evidence="4">The sequence shown here is derived from an EMBL/GenBank/DDBJ whole genome shotgun (WGS) entry which is preliminary data.</text>
</comment>
<dbReference type="PANTHER" id="PTHR40841:SF2">
    <property type="entry name" value="SIDEROPHORE-DEGRADING ESTERASE (EUROFUNG)"/>
    <property type="match status" value="1"/>
</dbReference>
<protein>
    <submittedName>
        <fullName evidence="4">Alpha/beta hydrolase</fullName>
    </submittedName>
</protein>
<proteinExistence type="inferred from homology"/>